<dbReference type="AlphaFoldDB" id="H8ZGG6"/>
<dbReference type="HOGENOM" id="CLU_2794541_0_0_1"/>
<accession>H8ZGG6</accession>
<evidence type="ECO:0000256" key="1">
    <source>
        <dbReference type="SAM" id="SignalP"/>
    </source>
</evidence>
<gene>
    <name evidence="2" type="ORF">NERG_02687</name>
</gene>
<name>H8ZGG6_NEMA1</name>
<feature type="signal peptide" evidence="1">
    <location>
        <begin position="1"/>
        <end position="25"/>
    </location>
</feature>
<evidence type="ECO:0000313" key="2">
    <source>
        <dbReference type="EMBL" id="EHY64269.1"/>
    </source>
</evidence>
<proteinExistence type="predicted"/>
<sequence>MLPFKKSSILIGLAMLYHMWDRVLAEDRPINIQITEDAITEEECANSKKIPVLREEASNIGLIHSKRF</sequence>
<feature type="non-terminal residue" evidence="2">
    <location>
        <position position="68"/>
    </location>
</feature>
<organism evidence="2">
    <name type="scientific">Nematocida ausubeli (strain ATCC PRA-371 / ERTm2)</name>
    <name type="common">Nematode killer fungus</name>
    <dbReference type="NCBI Taxonomy" id="1913371"/>
    <lineage>
        <taxon>Eukaryota</taxon>
        <taxon>Fungi</taxon>
        <taxon>Fungi incertae sedis</taxon>
        <taxon>Microsporidia</taxon>
        <taxon>Nematocida</taxon>
    </lineage>
</organism>
<reference evidence="2" key="1">
    <citation type="submission" date="2011-03" db="EMBL/GenBank/DDBJ databases">
        <title>The Genome Sequence of Nematocida sp1 strain ERTm2.</title>
        <authorList>
            <consortium name="The Broad Institute Genome Sequencing Platform"/>
            <consortium name="The Broad Institute Genome Sequencing Center for Infectious Disease"/>
            <person name="Cuomo C."/>
            <person name="Troemel E."/>
            <person name="Young S.K."/>
            <person name="Zeng Q."/>
            <person name="Gargeya S."/>
            <person name="Fitzgerald M."/>
            <person name="Haas B."/>
            <person name="Abouelleil A."/>
            <person name="Alvarado L."/>
            <person name="Arachchi H.M."/>
            <person name="Berlin A."/>
            <person name="Brown A."/>
            <person name="Chapman S.B."/>
            <person name="Chen Z."/>
            <person name="Dunbar C."/>
            <person name="Freedman E."/>
            <person name="Gearin G."/>
            <person name="Gellesch M."/>
            <person name="Goldberg J."/>
            <person name="Griggs A."/>
            <person name="Gujja S."/>
            <person name="Heilman E.R."/>
            <person name="Heiman D."/>
            <person name="Howarth C."/>
            <person name="Larson L."/>
            <person name="Lui A."/>
            <person name="MacDonald P.J.P."/>
            <person name="Mehta T."/>
            <person name="Montmayeur A."/>
            <person name="Murphy C."/>
            <person name="Neiman D."/>
            <person name="Pearson M."/>
            <person name="Priest M."/>
            <person name="Roberts A."/>
            <person name="Saif S."/>
            <person name="Shea T."/>
            <person name="Shenoy N."/>
            <person name="Sisk P."/>
            <person name="Stolte C."/>
            <person name="Sykes S."/>
            <person name="White J."/>
            <person name="Yandava C."/>
            <person name="Wortman J."/>
            <person name="Nusbaum C."/>
            <person name="Birren B."/>
        </authorList>
    </citation>
    <scope>NUCLEOTIDE SEQUENCE</scope>
    <source>
        <strain evidence="2">ERTm2</strain>
    </source>
</reference>
<dbReference type="Proteomes" id="UP000005622">
    <property type="component" value="Unassembled WGS sequence"/>
</dbReference>
<feature type="chain" id="PRO_5003617505" evidence="1">
    <location>
        <begin position="26"/>
        <end position="68"/>
    </location>
</feature>
<dbReference type="EMBL" id="JH604662">
    <property type="protein sequence ID" value="EHY64269.1"/>
    <property type="molecule type" value="Genomic_DNA"/>
</dbReference>
<protein>
    <submittedName>
        <fullName evidence="2">Uncharacterized protein</fullName>
    </submittedName>
</protein>
<keyword evidence="1" id="KW-0732">Signal</keyword>